<comment type="caution">
    <text evidence="1">The sequence shown here is derived from an EMBL/GenBank/DDBJ whole genome shotgun (WGS) entry which is preliminary data.</text>
</comment>
<evidence type="ECO:0000313" key="2">
    <source>
        <dbReference type="Proteomes" id="UP000683000"/>
    </source>
</evidence>
<reference evidence="1" key="1">
    <citation type="submission" date="2021-03" db="EMBL/GenBank/DDBJ databases">
        <title>Evolutionary innovations through gain and loss of genes in the ectomycorrhizal Boletales.</title>
        <authorList>
            <person name="Wu G."/>
            <person name="Miyauchi S."/>
            <person name="Morin E."/>
            <person name="Yang Z.-L."/>
            <person name="Xu J."/>
            <person name="Martin F.M."/>
        </authorList>
    </citation>
    <scope>NUCLEOTIDE SEQUENCE</scope>
    <source>
        <strain evidence="1">BR01</strain>
    </source>
</reference>
<evidence type="ECO:0000313" key="1">
    <source>
        <dbReference type="EMBL" id="KAG6370320.1"/>
    </source>
</evidence>
<keyword evidence="2" id="KW-1185">Reference proteome</keyword>
<dbReference type="EMBL" id="JAGFBS010000054">
    <property type="protein sequence ID" value="KAG6370320.1"/>
    <property type="molecule type" value="Genomic_DNA"/>
</dbReference>
<gene>
    <name evidence="1" type="ORF">JVT61DRAFT_12273</name>
</gene>
<dbReference type="AlphaFoldDB" id="A0A8I2YEA8"/>
<protein>
    <submittedName>
        <fullName evidence="1">Uncharacterized protein</fullName>
    </submittedName>
</protein>
<name>A0A8I2YEA8_9AGAM</name>
<organism evidence="1 2">
    <name type="scientific">Boletus reticuloceps</name>
    <dbReference type="NCBI Taxonomy" id="495285"/>
    <lineage>
        <taxon>Eukaryota</taxon>
        <taxon>Fungi</taxon>
        <taxon>Dikarya</taxon>
        <taxon>Basidiomycota</taxon>
        <taxon>Agaricomycotina</taxon>
        <taxon>Agaricomycetes</taxon>
        <taxon>Agaricomycetidae</taxon>
        <taxon>Boletales</taxon>
        <taxon>Boletineae</taxon>
        <taxon>Boletaceae</taxon>
        <taxon>Boletoideae</taxon>
        <taxon>Boletus</taxon>
    </lineage>
</organism>
<accession>A0A8I2YEA8</accession>
<proteinExistence type="predicted"/>
<sequence>MDLWHRALAVQIVVNVLIIRSWWDLHHSTLGRCHFPSLLDALLTDRCYYRSDKAMPTHPCTYRPHLALQAPPRFRRPAVGPLDGRHMHADVETHY</sequence>
<dbReference type="Proteomes" id="UP000683000">
    <property type="component" value="Unassembled WGS sequence"/>
</dbReference>